<evidence type="ECO:0000313" key="2">
    <source>
        <dbReference type="Proteomes" id="UP001153954"/>
    </source>
</evidence>
<dbReference type="Proteomes" id="UP001153954">
    <property type="component" value="Unassembled WGS sequence"/>
</dbReference>
<dbReference type="AlphaFoldDB" id="A0AAU9UI63"/>
<gene>
    <name evidence="1" type="ORF">EEDITHA_LOCUS13894</name>
</gene>
<accession>A0AAU9UI63</accession>
<comment type="caution">
    <text evidence="1">The sequence shown here is derived from an EMBL/GenBank/DDBJ whole genome shotgun (WGS) entry which is preliminary data.</text>
</comment>
<sequence>MNLFCEENFHISSYNKAEEDRIDHKTVLTHLKKSGYTKKLDICMPHEPTERNLMNRVVICDSQLKHYKTQPFLKILITGEKK</sequence>
<protein>
    <submittedName>
        <fullName evidence="1">Uncharacterized protein</fullName>
    </submittedName>
</protein>
<keyword evidence="2" id="KW-1185">Reference proteome</keyword>
<dbReference type="EMBL" id="CAKOGL010000020">
    <property type="protein sequence ID" value="CAH2098817.1"/>
    <property type="molecule type" value="Genomic_DNA"/>
</dbReference>
<name>A0AAU9UI63_EUPED</name>
<reference evidence="1" key="1">
    <citation type="submission" date="2022-03" db="EMBL/GenBank/DDBJ databases">
        <authorList>
            <person name="Tunstrom K."/>
        </authorList>
    </citation>
    <scope>NUCLEOTIDE SEQUENCE</scope>
</reference>
<organism evidence="1 2">
    <name type="scientific">Euphydryas editha</name>
    <name type="common">Edith's checkerspot</name>
    <dbReference type="NCBI Taxonomy" id="104508"/>
    <lineage>
        <taxon>Eukaryota</taxon>
        <taxon>Metazoa</taxon>
        <taxon>Ecdysozoa</taxon>
        <taxon>Arthropoda</taxon>
        <taxon>Hexapoda</taxon>
        <taxon>Insecta</taxon>
        <taxon>Pterygota</taxon>
        <taxon>Neoptera</taxon>
        <taxon>Endopterygota</taxon>
        <taxon>Lepidoptera</taxon>
        <taxon>Glossata</taxon>
        <taxon>Ditrysia</taxon>
        <taxon>Papilionoidea</taxon>
        <taxon>Nymphalidae</taxon>
        <taxon>Nymphalinae</taxon>
        <taxon>Euphydryas</taxon>
    </lineage>
</organism>
<evidence type="ECO:0000313" key="1">
    <source>
        <dbReference type="EMBL" id="CAH2098817.1"/>
    </source>
</evidence>
<proteinExistence type="predicted"/>